<dbReference type="Pfam" id="PF01790">
    <property type="entry name" value="LGT"/>
    <property type="match status" value="1"/>
</dbReference>
<dbReference type="InterPro" id="IPR001640">
    <property type="entry name" value="Lgt"/>
</dbReference>
<feature type="transmembrane region" description="Helical" evidence="7">
    <location>
        <begin position="98"/>
        <end position="115"/>
    </location>
</feature>
<feature type="transmembrane region" description="Helical" evidence="7">
    <location>
        <begin position="184"/>
        <end position="204"/>
    </location>
</feature>
<comment type="function">
    <text evidence="7">Catalyzes the transfer of the diacylglyceryl group from phosphatidylglycerol to the sulfhydryl group of the N-terminal cysteine of a prolipoprotein, the first step in the formation of mature lipoproteins.</text>
</comment>
<evidence type="ECO:0000256" key="8">
    <source>
        <dbReference type="SAM" id="MobiDB-lite"/>
    </source>
</evidence>
<proteinExistence type="inferred from homology"/>
<keyword evidence="6 7" id="KW-0472">Membrane</keyword>
<dbReference type="GO" id="GO:0008961">
    <property type="term" value="F:phosphatidylglycerol-prolipoprotein diacylglyceryl transferase activity"/>
    <property type="evidence" value="ECO:0007669"/>
    <property type="project" value="UniProtKB-EC"/>
</dbReference>
<evidence type="ECO:0000256" key="2">
    <source>
        <dbReference type="ARBA" id="ARBA00022475"/>
    </source>
</evidence>
<evidence type="ECO:0000313" key="10">
    <source>
        <dbReference type="Proteomes" id="UP001595685"/>
    </source>
</evidence>
<keyword evidence="10" id="KW-1185">Reference proteome</keyword>
<evidence type="ECO:0000256" key="5">
    <source>
        <dbReference type="ARBA" id="ARBA00022989"/>
    </source>
</evidence>
<feature type="transmembrane region" description="Helical" evidence="7">
    <location>
        <begin position="216"/>
        <end position="234"/>
    </location>
</feature>
<accession>A0ABV7WNS3</accession>
<comment type="similarity">
    <text evidence="1 7">Belongs to the Lgt family.</text>
</comment>
<name>A0ABV7WNS3_9MICO</name>
<feature type="binding site" evidence="7">
    <location>
        <position position="142"/>
    </location>
    <ligand>
        <name>a 1,2-diacyl-sn-glycero-3-phospho-(1'-sn-glycerol)</name>
        <dbReference type="ChEBI" id="CHEBI:64716"/>
    </ligand>
</feature>
<feature type="transmembrane region" description="Helical" evidence="7">
    <location>
        <begin position="127"/>
        <end position="149"/>
    </location>
</feature>
<sequence>MSLAAVPAGIPYVPFPTIDVGPLTVQVFGLCVAAGVLLGGWLTARRNATLGIATEDTERIVIWLVVSGIIGSRVLWVLTNLDQISSPLDVVAVWDGGLQFSGGFVTALVLAPWLVRHLSREQRWHMIDGAAIGLAVGMMGGRIGCYAVGEHLGGPTSFPLGITYLGGQTVEAQPDGPLVVGTTYWSMPVLEFLYVGVVLVLMLLADRHGRRGAGTLAGIFCVGYAVCRFASDFLRVNDPTAYGFTAAQYMTMALLPVGLFFLLSARRRESPAAYRARLAAQAPAHASDDAGTGPAAEHDADRGGDADADHDTDADHGSDRGRAADVRAATPVDRARED</sequence>
<protein>
    <recommendedName>
        <fullName evidence="7">Phosphatidylglycerol--prolipoprotein diacylglyceryl transferase</fullName>
        <ecNumber evidence="7">2.5.1.145</ecNumber>
    </recommendedName>
</protein>
<keyword evidence="5 7" id="KW-1133">Transmembrane helix</keyword>
<dbReference type="PANTHER" id="PTHR30589:SF0">
    <property type="entry name" value="PHOSPHATIDYLGLYCEROL--PROLIPOPROTEIN DIACYLGLYCERYL TRANSFERASE"/>
    <property type="match status" value="1"/>
</dbReference>
<comment type="pathway">
    <text evidence="7">Protein modification; lipoprotein biosynthesis (diacylglyceryl transfer).</text>
</comment>
<feature type="transmembrane region" description="Helical" evidence="7">
    <location>
        <begin position="60"/>
        <end position="78"/>
    </location>
</feature>
<keyword evidence="4 7" id="KW-0812">Transmembrane</keyword>
<evidence type="ECO:0000256" key="1">
    <source>
        <dbReference type="ARBA" id="ARBA00007150"/>
    </source>
</evidence>
<comment type="caution">
    <text evidence="9">The sequence shown here is derived from an EMBL/GenBank/DDBJ whole genome shotgun (WGS) entry which is preliminary data.</text>
</comment>
<evidence type="ECO:0000256" key="4">
    <source>
        <dbReference type="ARBA" id="ARBA00022692"/>
    </source>
</evidence>
<evidence type="ECO:0000256" key="6">
    <source>
        <dbReference type="ARBA" id="ARBA00023136"/>
    </source>
</evidence>
<comment type="subcellular location">
    <subcellularLocation>
        <location evidence="7">Cell membrane</location>
        <topology evidence="7">Multi-pass membrane protein</topology>
    </subcellularLocation>
</comment>
<organism evidence="9 10">
    <name type="scientific">Aquipuribacter hungaricus</name>
    <dbReference type="NCBI Taxonomy" id="545624"/>
    <lineage>
        <taxon>Bacteria</taxon>
        <taxon>Bacillati</taxon>
        <taxon>Actinomycetota</taxon>
        <taxon>Actinomycetes</taxon>
        <taxon>Micrococcales</taxon>
        <taxon>Intrasporangiaceae</taxon>
        <taxon>Aquipuribacter</taxon>
    </lineage>
</organism>
<dbReference type="PANTHER" id="PTHR30589">
    <property type="entry name" value="PROLIPOPROTEIN DIACYLGLYCERYL TRANSFERASE"/>
    <property type="match status" value="1"/>
</dbReference>
<dbReference type="RefSeq" id="WP_340294826.1">
    <property type="nucleotide sequence ID" value="NZ_JBBEOI010000185.1"/>
</dbReference>
<evidence type="ECO:0000256" key="3">
    <source>
        <dbReference type="ARBA" id="ARBA00022679"/>
    </source>
</evidence>
<reference evidence="10" key="1">
    <citation type="journal article" date="2019" name="Int. J. Syst. Evol. Microbiol.">
        <title>The Global Catalogue of Microorganisms (GCM) 10K type strain sequencing project: providing services to taxonomists for standard genome sequencing and annotation.</title>
        <authorList>
            <consortium name="The Broad Institute Genomics Platform"/>
            <consortium name="The Broad Institute Genome Sequencing Center for Infectious Disease"/>
            <person name="Wu L."/>
            <person name="Ma J."/>
        </authorList>
    </citation>
    <scope>NUCLEOTIDE SEQUENCE [LARGE SCALE GENOMIC DNA]</scope>
    <source>
        <strain evidence="10">NCAIM B.02333</strain>
    </source>
</reference>
<dbReference type="HAMAP" id="MF_01147">
    <property type="entry name" value="Lgt"/>
    <property type="match status" value="1"/>
</dbReference>
<feature type="transmembrane region" description="Helical" evidence="7">
    <location>
        <begin position="20"/>
        <end position="39"/>
    </location>
</feature>
<feature type="region of interest" description="Disordered" evidence="8">
    <location>
        <begin position="284"/>
        <end position="338"/>
    </location>
</feature>
<evidence type="ECO:0000313" key="9">
    <source>
        <dbReference type="EMBL" id="MFC3690223.1"/>
    </source>
</evidence>
<keyword evidence="3 7" id="KW-0808">Transferase</keyword>
<comment type="catalytic activity">
    <reaction evidence="7">
        <text>L-cysteinyl-[prolipoprotein] + a 1,2-diacyl-sn-glycero-3-phospho-(1'-sn-glycerol) = an S-1,2-diacyl-sn-glyceryl-L-cysteinyl-[prolipoprotein] + sn-glycerol 1-phosphate + H(+)</text>
        <dbReference type="Rhea" id="RHEA:56712"/>
        <dbReference type="Rhea" id="RHEA-COMP:14679"/>
        <dbReference type="Rhea" id="RHEA-COMP:14680"/>
        <dbReference type="ChEBI" id="CHEBI:15378"/>
        <dbReference type="ChEBI" id="CHEBI:29950"/>
        <dbReference type="ChEBI" id="CHEBI:57685"/>
        <dbReference type="ChEBI" id="CHEBI:64716"/>
        <dbReference type="ChEBI" id="CHEBI:140658"/>
        <dbReference type="EC" id="2.5.1.145"/>
    </reaction>
</comment>
<gene>
    <name evidence="7" type="primary">lgt</name>
    <name evidence="9" type="ORF">ACFOLH_17895</name>
</gene>
<evidence type="ECO:0000256" key="7">
    <source>
        <dbReference type="HAMAP-Rule" id="MF_01147"/>
    </source>
</evidence>
<dbReference type="EMBL" id="JBHRWW010000018">
    <property type="protein sequence ID" value="MFC3690223.1"/>
    <property type="molecule type" value="Genomic_DNA"/>
</dbReference>
<feature type="transmembrane region" description="Helical" evidence="7">
    <location>
        <begin position="246"/>
        <end position="265"/>
    </location>
</feature>
<dbReference type="EC" id="2.5.1.145" evidence="7"/>
<keyword evidence="2 7" id="KW-1003">Cell membrane</keyword>
<dbReference type="Proteomes" id="UP001595685">
    <property type="component" value="Unassembled WGS sequence"/>
</dbReference>
<feature type="compositionally biased region" description="Basic and acidic residues" evidence="8">
    <location>
        <begin position="296"/>
        <end position="325"/>
    </location>
</feature>